<dbReference type="PROSITE" id="PS50846">
    <property type="entry name" value="HMA_2"/>
    <property type="match status" value="1"/>
</dbReference>
<reference evidence="2 3" key="1">
    <citation type="submission" date="2020-01" db="EMBL/GenBank/DDBJ databases">
        <title>Genome analysis.</title>
        <authorList>
            <person name="Wu S."/>
            <person name="Wang G."/>
        </authorList>
    </citation>
    <scope>NUCLEOTIDE SEQUENCE [LARGE SCALE GENOMIC DNA]</scope>
    <source>
        <strain evidence="2 3">SYL130</strain>
    </source>
</reference>
<dbReference type="Proteomes" id="UP000753802">
    <property type="component" value="Unassembled WGS sequence"/>
</dbReference>
<dbReference type="CDD" id="cd00371">
    <property type="entry name" value="HMA"/>
    <property type="match status" value="1"/>
</dbReference>
<dbReference type="RefSeq" id="WP_161817660.1">
    <property type="nucleotide sequence ID" value="NZ_JAACJS010000006.1"/>
</dbReference>
<dbReference type="SUPFAM" id="SSF55008">
    <property type="entry name" value="HMA, heavy metal-associated domain"/>
    <property type="match status" value="1"/>
</dbReference>
<accession>A0ABW9ZQE9</accession>
<dbReference type="InterPro" id="IPR006121">
    <property type="entry name" value="HMA_dom"/>
</dbReference>
<comment type="caution">
    <text evidence="2">The sequence shown here is derived from an EMBL/GenBank/DDBJ whole genome shotgun (WGS) entry which is preliminary data.</text>
</comment>
<proteinExistence type="predicted"/>
<dbReference type="InterPro" id="IPR036163">
    <property type="entry name" value="HMA_dom_sf"/>
</dbReference>
<evidence type="ECO:0000313" key="2">
    <source>
        <dbReference type="EMBL" id="NCI49331.1"/>
    </source>
</evidence>
<keyword evidence="3" id="KW-1185">Reference proteome</keyword>
<evidence type="ECO:0000259" key="1">
    <source>
        <dbReference type="PROSITE" id="PS50846"/>
    </source>
</evidence>
<dbReference type="Gene3D" id="3.30.70.100">
    <property type="match status" value="1"/>
</dbReference>
<protein>
    <submittedName>
        <fullName evidence="2">Heavy metal transport/detoxification protein</fullName>
    </submittedName>
</protein>
<name>A0ABW9ZQE9_9BACT</name>
<evidence type="ECO:0000313" key="3">
    <source>
        <dbReference type="Proteomes" id="UP000753802"/>
    </source>
</evidence>
<organism evidence="2 3">
    <name type="scientific">Sediminibacterium roseum</name>
    <dbReference type="NCBI Taxonomy" id="1978412"/>
    <lineage>
        <taxon>Bacteria</taxon>
        <taxon>Pseudomonadati</taxon>
        <taxon>Bacteroidota</taxon>
        <taxon>Chitinophagia</taxon>
        <taxon>Chitinophagales</taxon>
        <taxon>Chitinophagaceae</taxon>
        <taxon>Sediminibacterium</taxon>
    </lineage>
</organism>
<dbReference type="EMBL" id="JAACJS010000006">
    <property type="protein sequence ID" value="NCI49331.1"/>
    <property type="molecule type" value="Genomic_DNA"/>
</dbReference>
<gene>
    <name evidence="2" type="ORF">GWC95_05320</name>
</gene>
<feature type="domain" description="HMA" evidence="1">
    <location>
        <begin position="1"/>
        <end position="68"/>
    </location>
</feature>
<sequence length="71" mass="7704">METIKFKTNIKCAGCIAKNTPFLNEAVGEDNWEVDVQSPDKILTVVTEEKISSETVIKAVKDAGYTAALAD</sequence>